<sequence length="131" mass="15009">MNHRSIPACLAMFFCLAGVFAQDDDGSFSNDEFLQIFNCVGKYFDRCNQLWIYPANHVLEACLTAILGADDKAECSNDKELYGSEDNRRKINECFIQNIPEDLNDEQQQNKKDFDDCVKEVGEDCSEEESR</sequence>
<feature type="chain" id="PRO_5036488136" description="Spider venom protein" evidence="1">
    <location>
        <begin position="22"/>
        <end position="131"/>
    </location>
</feature>
<evidence type="ECO:0000313" key="3">
    <source>
        <dbReference type="Proteomes" id="UP000887013"/>
    </source>
</evidence>
<dbReference type="Proteomes" id="UP000887013">
    <property type="component" value="Unassembled WGS sequence"/>
</dbReference>
<keyword evidence="3" id="KW-1185">Reference proteome</keyword>
<organism evidence="2 3">
    <name type="scientific">Nephila pilipes</name>
    <name type="common">Giant wood spider</name>
    <name type="synonym">Nephila maculata</name>
    <dbReference type="NCBI Taxonomy" id="299642"/>
    <lineage>
        <taxon>Eukaryota</taxon>
        <taxon>Metazoa</taxon>
        <taxon>Ecdysozoa</taxon>
        <taxon>Arthropoda</taxon>
        <taxon>Chelicerata</taxon>
        <taxon>Arachnida</taxon>
        <taxon>Araneae</taxon>
        <taxon>Araneomorphae</taxon>
        <taxon>Entelegynae</taxon>
        <taxon>Araneoidea</taxon>
        <taxon>Nephilidae</taxon>
        <taxon>Nephila</taxon>
    </lineage>
</organism>
<dbReference type="EMBL" id="BMAW01037960">
    <property type="protein sequence ID" value="GFU50614.1"/>
    <property type="molecule type" value="Genomic_DNA"/>
</dbReference>
<accession>A0A8X6R2D8</accession>
<protein>
    <recommendedName>
        <fullName evidence="4">Spider venom protein</fullName>
    </recommendedName>
</protein>
<evidence type="ECO:0000313" key="2">
    <source>
        <dbReference type="EMBL" id="GFU50614.1"/>
    </source>
</evidence>
<evidence type="ECO:0000256" key="1">
    <source>
        <dbReference type="SAM" id="SignalP"/>
    </source>
</evidence>
<gene>
    <name evidence="2" type="ORF">NPIL_585971</name>
</gene>
<feature type="signal peptide" evidence="1">
    <location>
        <begin position="1"/>
        <end position="21"/>
    </location>
</feature>
<proteinExistence type="predicted"/>
<evidence type="ECO:0008006" key="4">
    <source>
        <dbReference type="Google" id="ProtNLM"/>
    </source>
</evidence>
<comment type="caution">
    <text evidence="2">The sequence shown here is derived from an EMBL/GenBank/DDBJ whole genome shotgun (WGS) entry which is preliminary data.</text>
</comment>
<reference evidence="2" key="1">
    <citation type="submission" date="2020-08" db="EMBL/GenBank/DDBJ databases">
        <title>Multicomponent nature underlies the extraordinary mechanical properties of spider dragline silk.</title>
        <authorList>
            <person name="Kono N."/>
            <person name="Nakamura H."/>
            <person name="Mori M."/>
            <person name="Yoshida Y."/>
            <person name="Ohtoshi R."/>
            <person name="Malay A.D."/>
            <person name="Moran D.A.P."/>
            <person name="Tomita M."/>
            <person name="Numata K."/>
            <person name="Arakawa K."/>
        </authorList>
    </citation>
    <scope>NUCLEOTIDE SEQUENCE</scope>
</reference>
<name>A0A8X6R2D8_NEPPI</name>
<dbReference type="AlphaFoldDB" id="A0A8X6R2D8"/>
<keyword evidence="1" id="KW-0732">Signal</keyword>